<dbReference type="AlphaFoldDB" id="A0AAD4THV4"/>
<organism evidence="2 3">
    <name type="scientific">Papaver atlanticum</name>
    <dbReference type="NCBI Taxonomy" id="357466"/>
    <lineage>
        <taxon>Eukaryota</taxon>
        <taxon>Viridiplantae</taxon>
        <taxon>Streptophyta</taxon>
        <taxon>Embryophyta</taxon>
        <taxon>Tracheophyta</taxon>
        <taxon>Spermatophyta</taxon>
        <taxon>Magnoliopsida</taxon>
        <taxon>Ranunculales</taxon>
        <taxon>Papaveraceae</taxon>
        <taxon>Papaveroideae</taxon>
        <taxon>Papaver</taxon>
    </lineage>
</organism>
<keyword evidence="3" id="KW-1185">Reference proteome</keyword>
<keyword evidence="1" id="KW-0812">Transmembrane</keyword>
<gene>
    <name evidence="2" type="ORF">MKW98_003100</name>
</gene>
<feature type="transmembrane region" description="Helical" evidence="1">
    <location>
        <begin position="81"/>
        <end position="100"/>
    </location>
</feature>
<comment type="caution">
    <text evidence="2">The sequence shown here is derived from an EMBL/GenBank/DDBJ whole genome shotgun (WGS) entry which is preliminary data.</text>
</comment>
<name>A0AAD4THV4_9MAGN</name>
<accession>A0AAD4THV4</accession>
<protein>
    <submittedName>
        <fullName evidence="2">Uncharacterized protein</fullName>
    </submittedName>
</protein>
<keyword evidence="1" id="KW-0472">Membrane</keyword>
<sequence length="269" mass="31030">MWVNIEYEVRDALLTITLKRFLSPFLALRSWLNSRVIERGLFFGSSHLIIQQYLHHYHYLYPPLLLLLEHHQCFSEPQHRLFILGACDIFIFFLTISVGLEGFSRFIFCNNVSWVQEYNGRIATIFHSQGCIQMFGSLSFRFMKIVGSVAVGYADEILTMSTSLIKFLNGDLRGRTHNSTFFNRVTGTPNTYITGNTKLPKVNQIQHHLDKTLLHPHQLPSTAAEENRNVTVLLFALTVQCDEPLFETNNTRIRFLDGQFSLTVISKKP</sequence>
<dbReference type="Proteomes" id="UP001202328">
    <property type="component" value="Unassembled WGS sequence"/>
</dbReference>
<evidence type="ECO:0000313" key="2">
    <source>
        <dbReference type="EMBL" id="KAI3957379.1"/>
    </source>
</evidence>
<evidence type="ECO:0000256" key="1">
    <source>
        <dbReference type="SAM" id="Phobius"/>
    </source>
</evidence>
<reference evidence="2" key="1">
    <citation type="submission" date="2022-04" db="EMBL/GenBank/DDBJ databases">
        <title>A functionally conserved STORR gene fusion in Papaver species that diverged 16.8 million years ago.</title>
        <authorList>
            <person name="Catania T."/>
        </authorList>
    </citation>
    <scope>NUCLEOTIDE SEQUENCE</scope>
    <source>
        <strain evidence="2">S-188037</strain>
    </source>
</reference>
<evidence type="ECO:0000313" key="3">
    <source>
        <dbReference type="Proteomes" id="UP001202328"/>
    </source>
</evidence>
<dbReference type="EMBL" id="JAJJMB010001336">
    <property type="protein sequence ID" value="KAI3957379.1"/>
    <property type="molecule type" value="Genomic_DNA"/>
</dbReference>
<keyword evidence="1" id="KW-1133">Transmembrane helix</keyword>
<proteinExistence type="predicted"/>